<accession>A0ABY2WTZ2</accession>
<dbReference type="Proteomes" id="UP001193035">
    <property type="component" value="Unassembled WGS sequence"/>
</dbReference>
<feature type="transmembrane region" description="Helical" evidence="1">
    <location>
        <begin position="59"/>
        <end position="80"/>
    </location>
</feature>
<evidence type="ECO:0000313" key="3">
    <source>
        <dbReference type="EMBL" id="TMV05495.1"/>
    </source>
</evidence>
<reference evidence="3 4" key="1">
    <citation type="submission" date="2019-05" db="EMBL/GenBank/DDBJ databases">
        <title>Ruegeria sp. nov., isolated from tidal flat.</title>
        <authorList>
            <person name="Kim W."/>
        </authorList>
    </citation>
    <scope>NUCLEOTIDE SEQUENCE [LARGE SCALE GENOMIC DNA]</scope>
    <source>
        <strain evidence="3 4">CAU 1488</strain>
    </source>
</reference>
<gene>
    <name evidence="3" type="ORF">FGK63_15725</name>
</gene>
<dbReference type="InterPro" id="IPR012429">
    <property type="entry name" value="HGSNAT_cat"/>
</dbReference>
<feature type="transmembrane region" description="Helical" evidence="1">
    <location>
        <begin position="230"/>
        <end position="248"/>
    </location>
</feature>
<evidence type="ECO:0000259" key="2">
    <source>
        <dbReference type="Pfam" id="PF07786"/>
    </source>
</evidence>
<keyword evidence="1" id="KW-1133">Transmembrane helix</keyword>
<proteinExistence type="predicted"/>
<feature type="transmembrane region" description="Helical" evidence="1">
    <location>
        <begin position="21"/>
        <end position="39"/>
    </location>
</feature>
<feature type="domain" description="Heparan-alpha-glucosaminide N-acetyltransferase catalytic" evidence="2">
    <location>
        <begin position="17"/>
        <end position="238"/>
    </location>
</feature>
<keyword evidence="1" id="KW-0812">Transmembrane</keyword>
<keyword evidence="1" id="KW-0472">Membrane</keyword>
<feature type="transmembrane region" description="Helical" evidence="1">
    <location>
        <begin position="92"/>
        <end position="109"/>
    </location>
</feature>
<dbReference type="Pfam" id="PF07786">
    <property type="entry name" value="HGSNAT_cat"/>
    <property type="match status" value="1"/>
</dbReference>
<sequence>MTSIGHEGFATRVPSSRIITLDLMRTAALAAMVVFHTARDLELMGQIPAGTTLGGGWAFFARLVAESFLFLAGTSLYLAHGQRIRWRAFFKRLLRIAAAAGLVTAVTYAAMPDRFVYFGILHSICAASLIGLLFLRAPVPVTLVAAAVVFILPDLYRFEALNSPALAWIGLSQQTPASLDFEPVFPWLAPFLIGVSAGKFLSDRGSWNRLRNRPAGSWTNLAAWPGRHSLLVYLVHQPVLLAVIWLATAQ</sequence>
<dbReference type="EMBL" id="VCPD01000006">
    <property type="protein sequence ID" value="TMV05495.1"/>
    <property type="molecule type" value="Genomic_DNA"/>
</dbReference>
<protein>
    <submittedName>
        <fullName evidence="3">DUF1624 domain-containing protein</fullName>
    </submittedName>
</protein>
<name>A0ABY2WTZ2_9RHOB</name>
<comment type="caution">
    <text evidence="3">The sequence shown here is derived from an EMBL/GenBank/DDBJ whole genome shotgun (WGS) entry which is preliminary data.</text>
</comment>
<keyword evidence="4" id="KW-1185">Reference proteome</keyword>
<evidence type="ECO:0000256" key="1">
    <source>
        <dbReference type="SAM" id="Phobius"/>
    </source>
</evidence>
<organism evidence="3 4">
    <name type="scientific">Ruegeria sediminis</name>
    <dbReference type="NCBI Taxonomy" id="2583820"/>
    <lineage>
        <taxon>Bacteria</taxon>
        <taxon>Pseudomonadati</taxon>
        <taxon>Pseudomonadota</taxon>
        <taxon>Alphaproteobacteria</taxon>
        <taxon>Rhodobacterales</taxon>
        <taxon>Roseobacteraceae</taxon>
        <taxon>Ruegeria</taxon>
    </lineage>
</organism>
<evidence type="ECO:0000313" key="4">
    <source>
        <dbReference type="Proteomes" id="UP001193035"/>
    </source>
</evidence>
<feature type="transmembrane region" description="Helical" evidence="1">
    <location>
        <begin position="141"/>
        <end position="158"/>
    </location>
</feature>